<dbReference type="EMBL" id="BMFO01000002">
    <property type="protein sequence ID" value="GGF88580.1"/>
    <property type="molecule type" value="Genomic_DNA"/>
</dbReference>
<gene>
    <name evidence="2" type="ORF">GCM10010960_08040</name>
</gene>
<evidence type="ECO:0000313" key="3">
    <source>
        <dbReference type="Proteomes" id="UP000632858"/>
    </source>
</evidence>
<protein>
    <submittedName>
        <fullName evidence="2">Uncharacterized protein</fullName>
    </submittedName>
</protein>
<proteinExistence type="predicted"/>
<dbReference type="Proteomes" id="UP000632858">
    <property type="component" value="Unassembled WGS sequence"/>
</dbReference>
<keyword evidence="1" id="KW-0812">Transmembrane</keyword>
<feature type="transmembrane region" description="Helical" evidence="1">
    <location>
        <begin position="21"/>
        <end position="41"/>
    </location>
</feature>
<feature type="transmembrane region" description="Helical" evidence="1">
    <location>
        <begin position="90"/>
        <end position="115"/>
    </location>
</feature>
<sequence length="116" mass="11492">MENQTAPTVAPGQSGLGIASLILSIVSALAIFVLIMLAGMVESATPGGMDENSPEAILIGLFLVGFMGAALLGLGLGIGGLVQQNRNKTLAIVGTVLSAVTLVGSMSIILLGLAMG</sequence>
<dbReference type="AlphaFoldDB" id="A0A917FJB3"/>
<evidence type="ECO:0000313" key="2">
    <source>
        <dbReference type="EMBL" id="GGF88580.1"/>
    </source>
</evidence>
<name>A0A917FJB3_9GAMM</name>
<comment type="caution">
    <text evidence="2">The sequence shown here is derived from an EMBL/GenBank/DDBJ whole genome shotgun (WGS) entry which is preliminary data.</text>
</comment>
<reference evidence="2" key="2">
    <citation type="submission" date="2020-09" db="EMBL/GenBank/DDBJ databases">
        <authorList>
            <person name="Sun Q."/>
            <person name="Zhou Y."/>
        </authorList>
    </citation>
    <scope>NUCLEOTIDE SEQUENCE</scope>
    <source>
        <strain evidence="2">CGMCC 1.12726</strain>
    </source>
</reference>
<feature type="transmembrane region" description="Helical" evidence="1">
    <location>
        <begin position="56"/>
        <end position="78"/>
    </location>
</feature>
<evidence type="ECO:0000256" key="1">
    <source>
        <dbReference type="SAM" id="Phobius"/>
    </source>
</evidence>
<keyword evidence="3" id="KW-1185">Reference proteome</keyword>
<dbReference type="RefSeq" id="WP_188448074.1">
    <property type="nucleotide sequence ID" value="NZ_BMFO01000002.1"/>
</dbReference>
<keyword evidence="1" id="KW-0472">Membrane</keyword>
<keyword evidence="1" id="KW-1133">Transmembrane helix</keyword>
<organism evidence="2 3">
    <name type="scientific">Arenimonas maotaiensis</name>
    <dbReference type="NCBI Taxonomy" id="1446479"/>
    <lineage>
        <taxon>Bacteria</taxon>
        <taxon>Pseudomonadati</taxon>
        <taxon>Pseudomonadota</taxon>
        <taxon>Gammaproteobacteria</taxon>
        <taxon>Lysobacterales</taxon>
        <taxon>Lysobacteraceae</taxon>
        <taxon>Arenimonas</taxon>
    </lineage>
</organism>
<accession>A0A917FJB3</accession>
<reference evidence="2" key="1">
    <citation type="journal article" date="2014" name="Int. J. Syst. Evol. Microbiol.">
        <title>Complete genome sequence of Corynebacterium casei LMG S-19264T (=DSM 44701T), isolated from a smear-ripened cheese.</title>
        <authorList>
            <consortium name="US DOE Joint Genome Institute (JGI-PGF)"/>
            <person name="Walter F."/>
            <person name="Albersmeier A."/>
            <person name="Kalinowski J."/>
            <person name="Ruckert C."/>
        </authorList>
    </citation>
    <scope>NUCLEOTIDE SEQUENCE</scope>
    <source>
        <strain evidence="2">CGMCC 1.12726</strain>
    </source>
</reference>